<evidence type="ECO:0000313" key="3">
    <source>
        <dbReference type="EMBL" id="GAG74022.1"/>
    </source>
</evidence>
<sequence length="285" mass="32175">MENYIKELLFQHDCVIIPDFGGFIANIQTAKINQAQNSFSPPYKEISFNRDLKHNDGLLIGYVSRAKNIGFVDAKRLVDSFVKNLNIKLNKGKKVIIEDVGALQMDKEKNIQFEPSNTINFLLDSYGLDHFNFDPLEEYDVTKRIQKKFEERSPASLSRRRTLRRLAIAIPVAVALVLIPLKTNMLDFNADISSLNPFSKTEQALPKTEADISGKTKIEKTDIEKPVTIEETEKRVETTTKTITQQAPVSQPEKPVADLHYYIIAGSFLSENNALGMKKQLTGQG</sequence>
<feature type="domain" description="CCDC81-like prokaryotic HU" evidence="1">
    <location>
        <begin position="2"/>
        <end position="56"/>
    </location>
</feature>
<dbReference type="Pfam" id="PF18174">
    <property type="entry name" value="HU-CCDC81_bac_1"/>
    <property type="match status" value="1"/>
</dbReference>
<evidence type="ECO:0008006" key="4">
    <source>
        <dbReference type="Google" id="ProtNLM"/>
    </source>
</evidence>
<dbReference type="InterPro" id="IPR040495">
    <property type="entry name" value="HU-CCDC81_bac_1"/>
</dbReference>
<name>X1AXX6_9ZZZZ</name>
<evidence type="ECO:0000259" key="1">
    <source>
        <dbReference type="Pfam" id="PF18174"/>
    </source>
</evidence>
<protein>
    <recommendedName>
        <fullName evidence="4">SPOR domain-containing protein</fullName>
    </recommendedName>
</protein>
<reference evidence="3" key="1">
    <citation type="journal article" date="2014" name="Front. Microbiol.">
        <title>High frequency of phylogenetically diverse reductive dehalogenase-homologous genes in deep subseafloor sedimentary metagenomes.</title>
        <authorList>
            <person name="Kawai M."/>
            <person name="Futagami T."/>
            <person name="Toyoda A."/>
            <person name="Takaki Y."/>
            <person name="Nishi S."/>
            <person name="Hori S."/>
            <person name="Arai W."/>
            <person name="Tsubouchi T."/>
            <person name="Morono Y."/>
            <person name="Uchiyama I."/>
            <person name="Ito T."/>
            <person name="Fujiyama A."/>
            <person name="Inagaki F."/>
            <person name="Takami H."/>
        </authorList>
    </citation>
    <scope>NUCLEOTIDE SEQUENCE</scope>
    <source>
        <strain evidence="3">Expedition CK06-06</strain>
    </source>
</reference>
<dbReference type="EMBL" id="BART01001933">
    <property type="protein sequence ID" value="GAG74022.1"/>
    <property type="molecule type" value="Genomic_DNA"/>
</dbReference>
<proteinExistence type="predicted"/>
<dbReference type="Pfam" id="PF18175">
    <property type="entry name" value="HU-CCDC81_bac_2"/>
    <property type="match status" value="1"/>
</dbReference>
<feature type="domain" description="CCDC81-like prokaryotic HU" evidence="2">
    <location>
        <begin position="57"/>
        <end position="126"/>
    </location>
</feature>
<dbReference type="AlphaFoldDB" id="X1AXX6"/>
<accession>X1AXX6</accession>
<evidence type="ECO:0000259" key="2">
    <source>
        <dbReference type="Pfam" id="PF18175"/>
    </source>
</evidence>
<dbReference type="InterPro" id="IPR041268">
    <property type="entry name" value="HU-CCDC81_bac_2"/>
</dbReference>
<organism evidence="3">
    <name type="scientific">marine sediment metagenome</name>
    <dbReference type="NCBI Taxonomy" id="412755"/>
    <lineage>
        <taxon>unclassified sequences</taxon>
        <taxon>metagenomes</taxon>
        <taxon>ecological metagenomes</taxon>
    </lineage>
</organism>
<feature type="non-terminal residue" evidence="3">
    <location>
        <position position="285"/>
    </location>
</feature>
<comment type="caution">
    <text evidence="3">The sequence shown here is derived from an EMBL/GenBank/DDBJ whole genome shotgun (WGS) entry which is preliminary data.</text>
</comment>
<gene>
    <name evidence="3" type="ORF">S01H4_06323</name>
</gene>